<feature type="compositionally biased region" description="Basic and acidic residues" evidence="6">
    <location>
        <begin position="663"/>
        <end position="689"/>
    </location>
</feature>
<dbReference type="FunFam" id="3.40.50.300:FF:002274">
    <property type="entry name" value="Si:dkeyp-69e1.8"/>
    <property type="match status" value="1"/>
</dbReference>
<dbReference type="Proteomes" id="UP001046870">
    <property type="component" value="Chromosome 1"/>
</dbReference>
<dbReference type="PANTHER" id="PTHR10903:SF167">
    <property type="entry name" value="GTPASE IMAP FAMILY MEMBER 6-RELATED"/>
    <property type="match status" value="1"/>
</dbReference>
<dbReference type="SMART" id="SM00368">
    <property type="entry name" value="LRR_RI"/>
    <property type="match status" value="5"/>
</dbReference>
<feature type="region of interest" description="Disordered" evidence="6">
    <location>
        <begin position="663"/>
        <end position="756"/>
    </location>
</feature>
<feature type="compositionally biased region" description="Pro residues" evidence="6">
    <location>
        <begin position="812"/>
        <end position="825"/>
    </location>
</feature>
<evidence type="ECO:0000256" key="2">
    <source>
        <dbReference type="ARBA" id="ARBA00008535"/>
    </source>
</evidence>
<keyword evidence="7" id="KW-1133">Transmembrane helix</keyword>
<dbReference type="FunFam" id="3.40.50.300:FF:000366">
    <property type="entry name" value="GTPase, IMAP family member 2"/>
    <property type="match status" value="1"/>
</dbReference>
<evidence type="ECO:0000256" key="5">
    <source>
        <dbReference type="ARBA" id="ARBA00023134"/>
    </source>
</evidence>
<proteinExistence type="inferred from homology"/>
<dbReference type="SMART" id="SM01288">
    <property type="entry name" value="FISNA"/>
    <property type="match status" value="1"/>
</dbReference>
<evidence type="ECO:0000256" key="4">
    <source>
        <dbReference type="ARBA" id="ARBA00022741"/>
    </source>
</evidence>
<evidence type="ECO:0000256" key="6">
    <source>
        <dbReference type="SAM" id="MobiDB-lite"/>
    </source>
</evidence>
<dbReference type="SUPFAM" id="SSF52047">
    <property type="entry name" value="RNI-like"/>
    <property type="match status" value="1"/>
</dbReference>
<dbReference type="InterPro" id="IPR001611">
    <property type="entry name" value="Leu-rich_rpt"/>
</dbReference>
<dbReference type="SUPFAM" id="SSF47986">
    <property type="entry name" value="DEATH domain"/>
    <property type="match status" value="1"/>
</dbReference>
<feature type="compositionally biased region" description="Polar residues" evidence="6">
    <location>
        <begin position="690"/>
        <end position="699"/>
    </location>
</feature>
<dbReference type="Pfam" id="PF04548">
    <property type="entry name" value="AIG1"/>
    <property type="match status" value="2"/>
</dbReference>
<feature type="region of interest" description="Disordered" evidence="6">
    <location>
        <begin position="414"/>
        <end position="462"/>
    </location>
</feature>
<feature type="compositionally biased region" description="Basic and acidic residues" evidence="6">
    <location>
        <begin position="419"/>
        <end position="429"/>
    </location>
</feature>
<comment type="subcellular location">
    <subcellularLocation>
        <location evidence="1">Cytoplasm</location>
    </subcellularLocation>
</comment>
<feature type="compositionally biased region" description="Basic residues" evidence="6">
    <location>
        <begin position="430"/>
        <end position="439"/>
    </location>
</feature>
<dbReference type="PROSITE" id="PS50824">
    <property type="entry name" value="DAPIN"/>
    <property type="match status" value="1"/>
</dbReference>
<keyword evidence="5" id="KW-0342">GTP-binding</keyword>
<feature type="compositionally biased region" description="Low complexity" evidence="6">
    <location>
        <begin position="1014"/>
        <end position="1030"/>
    </location>
</feature>
<gene>
    <name evidence="10" type="ORF">MATL_G00004960</name>
</gene>
<feature type="transmembrane region" description="Helical" evidence="7">
    <location>
        <begin position="1091"/>
        <end position="1117"/>
    </location>
</feature>
<dbReference type="InterPro" id="IPR006703">
    <property type="entry name" value="G_AIG1"/>
</dbReference>
<feature type="domain" description="Pyrin" evidence="8">
    <location>
        <begin position="1"/>
        <end position="90"/>
    </location>
</feature>
<dbReference type="InterPro" id="IPR011029">
    <property type="entry name" value="DEATH-like_dom_sf"/>
</dbReference>
<dbReference type="Pfam" id="PF02758">
    <property type="entry name" value="PYRIN"/>
    <property type="match status" value="1"/>
</dbReference>
<feature type="region of interest" description="Disordered" evidence="6">
    <location>
        <begin position="486"/>
        <end position="506"/>
    </location>
</feature>
<dbReference type="SMART" id="SM01289">
    <property type="entry name" value="PYRIN"/>
    <property type="match status" value="1"/>
</dbReference>
<evidence type="ECO:0000256" key="7">
    <source>
        <dbReference type="SAM" id="Phobius"/>
    </source>
</evidence>
<dbReference type="Gene3D" id="3.80.10.10">
    <property type="entry name" value="Ribonuclease Inhibitor"/>
    <property type="match status" value="1"/>
</dbReference>
<dbReference type="InterPro" id="IPR045058">
    <property type="entry name" value="GIMA/IAN/Toc"/>
</dbReference>
<dbReference type="EMBL" id="JAFDVH010000001">
    <property type="protein sequence ID" value="KAG7491544.1"/>
    <property type="molecule type" value="Genomic_DNA"/>
</dbReference>
<evidence type="ECO:0000256" key="1">
    <source>
        <dbReference type="ARBA" id="ARBA00004496"/>
    </source>
</evidence>
<keyword evidence="7" id="KW-0472">Membrane</keyword>
<dbReference type="Pfam" id="PF13516">
    <property type="entry name" value="LRR_6"/>
    <property type="match status" value="2"/>
</dbReference>
<feature type="compositionally biased region" description="Basic and acidic residues" evidence="6">
    <location>
        <begin position="996"/>
        <end position="1013"/>
    </location>
</feature>
<dbReference type="Gene3D" id="3.40.50.300">
    <property type="entry name" value="P-loop containing nucleotide triphosphate hydrolases"/>
    <property type="match status" value="2"/>
</dbReference>
<feature type="region of interest" description="Disordered" evidence="6">
    <location>
        <begin position="996"/>
        <end position="1046"/>
    </location>
</feature>
<protein>
    <submittedName>
        <fullName evidence="10">Uncharacterized protein</fullName>
    </submittedName>
</protein>
<keyword evidence="11" id="KW-1185">Reference proteome</keyword>
<dbReference type="Pfam" id="PF14484">
    <property type="entry name" value="FISNA"/>
    <property type="match status" value="1"/>
</dbReference>
<reference evidence="10" key="1">
    <citation type="submission" date="2021-01" db="EMBL/GenBank/DDBJ databases">
        <authorList>
            <person name="Zahm M."/>
            <person name="Roques C."/>
            <person name="Cabau C."/>
            <person name="Klopp C."/>
            <person name="Donnadieu C."/>
            <person name="Jouanno E."/>
            <person name="Lampietro C."/>
            <person name="Louis A."/>
            <person name="Herpin A."/>
            <person name="Echchiki A."/>
            <person name="Berthelot C."/>
            <person name="Parey E."/>
            <person name="Roest-Crollius H."/>
            <person name="Braasch I."/>
            <person name="Postlethwait J."/>
            <person name="Bobe J."/>
            <person name="Montfort J."/>
            <person name="Bouchez O."/>
            <person name="Begum T."/>
            <person name="Mejri S."/>
            <person name="Adams A."/>
            <person name="Chen W.-J."/>
            <person name="Guiguen Y."/>
        </authorList>
    </citation>
    <scope>NUCLEOTIDE SEQUENCE</scope>
    <source>
        <strain evidence="10">YG-15Mar2019-1</strain>
        <tissue evidence="10">Brain</tissue>
    </source>
</reference>
<evidence type="ECO:0000259" key="9">
    <source>
        <dbReference type="PROSITE" id="PS51720"/>
    </source>
</evidence>
<keyword evidence="4" id="KW-0547">Nucleotide-binding</keyword>
<organism evidence="10 11">
    <name type="scientific">Megalops atlanticus</name>
    <name type="common">Tarpon</name>
    <name type="synonym">Clupea gigantea</name>
    <dbReference type="NCBI Taxonomy" id="7932"/>
    <lineage>
        <taxon>Eukaryota</taxon>
        <taxon>Metazoa</taxon>
        <taxon>Chordata</taxon>
        <taxon>Craniata</taxon>
        <taxon>Vertebrata</taxon>
        <taxon>Euteleostomi</taxon>
        <taxon>Actinopterygii</taxon>
        <taxon>Neopterygii</taxon>
        <taxon>Teleostei</taxon>
        <taxon>Elopiformes</taxon>
        <taxon>Megalopidae</taxon>
        <taxon>Megalops</taxon>
    </lineage>
</organism>
<keyword evidence="3" id="KW-0963">Cytoplasm</keyword>
<comment type="similarity">
    <text evidence="2">Belongs to the TRAFAC class TrmE-Era-EngA-EngB-Septin-like GTPase superfamily. AIG1/Toc34/Toc159-like paraseptin GTPase family. IAN subfamily.</text>
</comment>
<feature type="domain" description="AIG1-type G" evidence="9">
    <location>
        <begin position="467"/>
        <end position="665"/>
    </location>
</feature>
<feature type="region of interest" description="Disordered" evidence="6">
    <location>
        <begin position="792"/>
        <end position="835"/>
    </location>
</feature>
<dbReference type="GO" id="GO:0005525">
    <property type="term" value="F:GTP binding"/>
    <property type="evidence" value="ECO:0007669"/>
    <property type="project" value="UniProtKB-KW"/>
</dbReference>
<evidence type="ECO:0000313" key="11">
    <source>
        <dbReference type="Proteomes" id="UP001046870"/>
    </source>
</evidence>
<feature type="domain" description="AIG1-type G" evidence="9">
    <location>
        <begin position="780"/>
        <end position="990"/>
    </location>
</feature>
<dbReference type="PROSITE" id="PS51720">
    <property type="entry name" value="G_AIG1"/>
    <property type="match status" value="2"/>
</dbReference>
<dbReference type="InterPro" id="IPR029495">
    <property type="entry name" value="NACHT-assoc"/>
</dbReference>
<feature type="compositionally biased region" description="Polar residues" evidence="6">
    <location>
        <begin position="792"/>
        <end position="808"/>
    </location>
</feature>
<dbReference type="GO" id="GO:0005737">
    <property type="term" value="C:cytoplasm"/>
    <property type="evidence" value="ECO:0007669"/>
    <property type="project" value="UniProtKB-SubCell"/>
</dbReference>
<accession>A0A9D3TJ80</accession>
<evidence type="ECO:0000256" key="3">
    <source>
        <dbReference type="ARBA" id="ARBA00022490"/>
    </source>
</evidence>
<dbReference type="AlphaFoldDB" id="A0A9D3TJ80"/>
<keyword evidence="7" id="KW-0812">Transmembrane</keyword>
<dbReference type="OrthoDB" id="8954335at2759"/>
<comment type="caution">
    <text evidence="10">The sequence shown here is derived from an EMBL/GenBank/DDBJ whole genome shotgun (WGS) entry which is preliminary data.</text>
</comment>
<dbReference type="Gene3D" id="1.10.533.10">
    <property type="entry name" value="Death Domain, Fas"/>
    <property type="match status" value="1"/>
</dbReference>
<feature type="compositionally biased region" description="Polar residues" evidence="6">
    <location>
        <begin position="448"/>
        <end position="462"/>
    </location>
</feature>
<dbReference type="PANTHER" id="PTHR10903">
    <property type="entry name" value="GTPASE, IMAP FAMILY MEMBER-RELATED"/>
    <property type="match status" value="1"/>
</dbReference>
<name>A0A9D3TJ80_MEGAT</name>
<dbReference type="CDD" id="cd08321">
    <property type="entry name" value="Pyrin_ASC-like"/>
    <property type="match status" value="1"/>
</dbReference>
<dbReference type="InterPro" id="IPR027417">
    <property type="entry name" value="P-loop_NTPase"/>
</dbReference>
<dbReference type="SUPFAM" id="SSF52540">
    <property type="entry name" value="P-loop containing nucleoside triphosphate hydrolases"/>
    <property type="match status" value="2"/>
</dbReference>
<feature type="region of interest" description="Disordered" evidence="6">
    <location>
        <begin position="1131"/>
        <end position="1168"/>
    </location>
</feature>
<evidence type="ECO:0000313" key="10">
    <source>
        <dbReference type="EMBL" id="KAG7491544.1"/>
    </source>
</evidence>
<evidence type="ECO:0000259" key="8">
    <source>
        <dbReference type="PROSITE" id="PS50824"/>
    </source>
</evidence>
<sequence length="1168" mass="129121">MTSVRSLLLGALDELEEKDVKRFKWNLSHDVPEGFRHIPRGQLEKQDVMDVVDLMVDSYGGDGALRITLHILRKINQNEIAERPEREKQKVSLSDDPMERVQETLKSGLRKKFEFVYEGIAKRGNQVPLKNIYTEMYITEGESEGINNEHEQVTEVRGFNDLQKEDYFKKKIADQKEELGVLDLKQYKTSHKGLMRLLPVVKYSKGAVLDGLDGCDISLECCEVLASAISSKPTDLRELDLSNNDVRNAGVKLLSAGLGTLQCRLKVLRLAGCGITCDCCGNLASAALSSSSNLRELDLSDNDLQDAGVKLLSAALGNPHCKLEKLSLSLCGVRDNGCCHLTSALRSNPSHLRELDLSYNYPGDSALALLSAVQAYPSHSLQTLLVDYNGGCRKKQRLLKYACRDEAQTGLQKQLGHCEGSKEEKEDRHHSHRKKKKPNLKNLERETASNSSHLDMSQEWSNFPTGSPELRLVLLGTIGCGKTLSGDTLLGERSPPSDVSSSRACRRRQGLSVGRQVTLVEAPRWYWSRGQVEASVRQETKRALALTAPGPHAFLILIPVGEFTEVERLVPGEIEQVFGKGALRHSLVLFTCGDYLMGKGGEEYLAGEDPGLRKVVDQCGGRYHIFNNRKPQDREQVRTLLEKLENMVQENGGCYLPDAQQREVEGRVEKTERQMNERYNEEGEVKSKWNSEAQRNRGMTQRDGPSLTEREEVEEAVTVSHMANGLQAHRPQQQSPPQTLPQPQTPPQTTESPLRRTPSFRLSADGAILSQLLSEAKPSQNFVNTLFHPISPSSENPTSPFLTSISQASNSPSPPSMLPSPPPSPECEKKKGTVAGRRVAVVDTPDWFCSERPPEEVQRQLSTCVALSAPGPHAFLLCVAVDQPAKLELQALGALEKVFGPDAVRKRTLVVFTHSDRLKDGGRVEDYIIARRRDLLQLVERCGDRYHVLERGGEPGAGERSVGELLDKVEQTVKESGDTFYTCSLFQEAERRVRQRQEEIERERAGRGAEQADRQGAASSPSSSSLYSVPEVEEEEREQMREEAEKRVNDLKLDALPSLSSASTSPSLFRSAWEKAAVGVKRVPKLVVGGALLGGVVGMFFGGALGGAVGATAGSVISEVGRRKYSLGAAAEEEGYGSRSSHGHSRERDCPEGSLRWTPAAREMRAWR</sequence>
<dbReference type="InterPro" id="IPR004020">
    <property type="entry name" value="DAPIN"/>
</dbReference>
<dbReference type="InterPro" id="IPR032675">
    <property type="entry name" value="LRR_dom_sf"/>
</dbReference>